<reference evidence="1 2" key="1">
    <citation type="submission" date="2019-03" db="EMBL/GenBank/DDBJ databases">
        <title>Genomic Encyclopedia of Type Strains, Phase IV (KMG-IV): sequencing the most valuable type-strain genomes for metagenomic binning, comparative biology and taxonomic classification.</title>
        <authorList>
            <person name="Goeker M."/>
        </authorList>
    </citation>
    <scope>NUCLEOTIDE SEQUENCE [LARGE SCALE GENOMIC DNA]</scope>
    <source>
        <strain evidence="1 2">DSM 22362</strain>
    </source>
</reference>
<protein>
    <submittedName>
        <fullName evidence="1">Uncharacterized protein</fullName>
    </submittedName>
</protein>
<evidence type="ECO:0000313" key="2">
    <source>
        <dbReference type="Proteomes" id="UP000295197"/>
    </source>
</evidence>
<name>A0A4R3VT29_9SPHI</name>
<organism evidence="1 2">
    <name type="scientific">Sphingobacterium alimentarium</name>
    <dbReference type="NCBI Taxonomy" id="797292"/>
    <lineage>
        <taxon>Bacteria</taxon>
        <taxon>Pseudomonadati</taxon>
        <taxon>Bacteroidota</taxon>
        <taxon>Sphingobacteriia</taxon>
        <taxon>Sphingobacteriales</taxon>
        <taxon>Sphingobacteriaceae</taxon>
        <taxon>Sphingobacterium</taxon>
    </lineage>
</organism>
<sequence>MCANWTLHSQLNNATVQGFLRELNDFLIDAEIHGEYNIARHPSLKKKLSFVTSLQDELSDFLNAVGIDSTIHTDNSAFRNLLRILGQVIEDTPLLCKPNTPLSHLSEVSFSRRKSIFQDDLYPISLYWKIKKGDKDILLINSNIVSIPFGPIEVITETFAFVTNDNGL</sequence>
<gene>
    <name evidence="1" type="ORF">EDC17_104738</name>
</gene>
<proteinExistence type="predicted"/>
<accession>A0A4R3VT29</accession>
<comment type="caution">
    <text evidence="1">The sequence shown here is derived from an EMBL/GenBank/DDBJ whole genome shotgun (WGS) entry which is preliminary data.</text>
</comment>
<dbReference type="EMBL" id="SMBZ01000047">
    <property type="protein sequence ID" value="TCV08235.1"/>
    <property type="molecule type" value="Genomic_DNA"/>
</dbReference>
<dbReference type="RefSeq" id="WP_132778698.1">
    <property type="nucleotide sequence ID" value="NZ_SMBZ01000047.1"/>
</dbReference>
<keyword evidence="2" id="KW-1185">Reference proteome</keyword>
<dbReference type="AlphaFoldDB" id="A0A4R3VT29"/>
<dbReference type="OrthoDB" id="9889993at2"/>
<evidence type="ECO:0000313" key="1">
    <source>
        <dbReference type="EMBL" id="TCV08235.1"/>
    </source>
</evidence>
<dbReference type="Proteomes" id="UP000295197">
    <property type="component" value="Unassembled WGS sequence"/>
</dbReference>